<reference evidence="1 2" key="1">
    <citation type="submission" date="2024-11" db="EMBL/GenBank/DDBJ databases">
        <title>A near-complete genome assembly of Cinchona calisaya.</title>
        <authorList>
            <person name="Lian D.C."/>
            <person name="Zhao X.W."/>
            <person name="Wei L."/>
        </authorList>
    </citation>
    <scope>NUCLEOTIDE SEQUENCE [LARGE SCALE GENOMIC DNA]</scope>
    <source>
        <tissue evidence="1">Nenye</tissue>
    </source>
</reference>
<keyword evidence="2" id="KW-1185">Reference proteome</keyword>
<evidence type="ECO:0000313" key="2">
    <source>
        <dbReference type="Proteomes" id="UP001630127"/>
    </source>
</evidence>
<organism evidence="1 2">
    <name type="scientific">Cinchona calisaya</name>
    <dbReference type="NCBI Taxonomy" id="153742"/>
    <lineage>
        <taxon>Eukaryota</taxon>
        <taxon>Viridiplantae</taxon>
        <taxon>Streptophyta</taxon>
        <taxon>Embryophyta</taxon>
        <taxon>Tracheophyta</taxon>
        <taxon>Spermatophyta</taxon>
        <taxon>Magnoliopsida</taxon>
        <taxon>eudicotyledons</taxon>
        <taxon>Gunneridae</taxon>
        <taxon>Pentapetalae</taxon>
        <taxon>asterids</taxon>
        <taxon>lamiids</taxon>
        <taxon>Gentianales</taxon>
        <taxon>Rubiaceae</taxon>
        <taxon>Cinchonoideae</taxon>
        <taxon>Cinchoneae</taxon>
        <taxon>Cinchona</taxon>
    </lineage>
</organism>
<dbReference type="EMBL" id="JBJUIK010000008">
    <property type="protein sequence ID" value="KAL3519862.1"/>
    <property type="molecule type" value="Genomic_DNA"/>
</dbReference>
<sequence>MDSPTIFPSHMATTLLQFRSLGSVQVCLGIERSRDKCERNFDPNAQEEGEWILVTKRRKGRQSSTQNKNRLFRQLQKFWLPRRQHSMVHHKISLKKGDQNAQRWRMPITLGEYFPKRFLREDQIENVNMTSLIEIEDKDVTKEVEILAKPTKDNGSSVELDLSSLESIIHSLFELLQEARRLLVDVLQECDDRRGVFSIFWISSGDFNLSFHKAFLALIKNHGHIGVQVALSTLLPCS</sequence>
<evidence type="ECO:0000313" key="1">
    <source>
        <dbReference type="EMBL" id="KAL3519862.1"/>
    </source>
</evidence>
<accession>A0ABD2ZN52</accession>
<gene>
    <name evidence="1" type="ORF">ACH5RR_018011</name>
</gene>
<proteinExistence type="predicted"/>
<protein>
    <submittedName>
        <fullName evidence="1">Uncharacterized protein</fullName>
    </submittedName>
</protein>
<dbReference type="Proteomes" id="UP001630127">
    <property type="component" value="Unassembled WGS sequence"/>
</dbReference>
<comment type="caution">
    <text evidence="1">The sequence shown here is derived from an EMBL/GenBank/DDBJ whole genome shotgun (WGS) entry which is preliminary data.</text>
</comment>
<name>A0ABD2ZN52_9GENT</name>
<dbReference type="AlphaFoldDB" id="A0ABD2ZN52"/>